<feature type="domain" description="Ketoreductase" evidence="3">
    <location>
        <begin position="7"/>
        <end position="188"/>
    </location>
</feature>
<dbReference type="GO" id="GO:0004316">
    <property type="term" value="F:3-oxoacyl-[acyl-carrier-protein] reductase (NADPH) activity"/>
    <property type="evidence" value="ECO:0007669"/>
    <property type="project" value="UniProtKB-EC"/>
</dbReference>
<dbReference type="EC" id="1.1.1.100" evidence="4"/>
<evidence type="ECO:0000313" key="5">
    <source>
        <dbReference type="Proteomes" id="UP000533306"/>
    </source>
</evidence>
<accession>A0A7W9S6A3</accession>
<organism evidence="4 5">
    <name type="scientific">Aquamicrobium lusatiense</name>
    <dbReference type="NCBI Taxonomy" id="89772"/>
    <lineage>
        <taxon>Bacteria</taxon>
        <taxon>Pseudomonadati</taxon>
        <taxon>Pseudomonadota</taxon>
        <taxon>Alphaproteobacteria</taxon>
        <taxon>Hyphomicrobiales</taxon>
        <taxon>Phyllobacteriaceae</taxon>
        <taxon>Aquamicrobium</taxon>
    </lineage>
</organism>
<dbReference type="FunFam" id="3.40.50.720:FF:000084">
    <property type="entry name" value="Short-chain dehydrogenase reductase"/>
    <property type="match status" value="1"/>
</dbReference>
<dbReference type="AlphaFoldDB" id="A0A7W9S6A3"/>
<evidence type="ECO:0000256" key="2">
    <source>
        <dbReference type="ARBA" id="ARBA00023002"/>
    </source>
</evidence>
<dbReference type="InterPro" id="IPR036291">
    <property type="entry name" value="NAD(P)-bd_dom_sf"/>
</dbReference>
<dbReference type="PROSITE" id="PS00061">
    <property type="entry name" value="ADH_SHORT"/>
    <property type="match status" value="1"/>
</dbReference>
<dbReference type="EMBL" id="JACHEU010000006">
    <property type="protein sequence ID" value="MBB6014559.1"/>
    <property type="molecule type" value="Genomic_DNA"/>
</dbReference>
<dbReference type="PANTHER" id="PTHR43639:SF1">
    <property type="entry name" value="SHORT-CHAIN DEHYDROGENASE_REDUCTASE FAMILY PROTEIN"/>
    <property type="match status" value="1"/>
</dbReference>
<dbReference type="Pfam" id="PF13561">
    <property type="entry name" value="adh_short_C2"/>
    <property type="match status" value="1"/>
</dbReference>
<comment type="similarity">
    <text evidence="1">Belongs to the short-chain dehydrogenases/reductases (SDR) family.</text>
</comment>
<gene>
    <name evidence="4" type="ORF">HNR59_003954</name>
</gene>
<dbReference type="PANTHER" id="PTHR43639">
    <property type="entry name" value="OXIDOREDUCTASE, SHORT-CHAIN DEHYDROGENASE/REDUCTASE FAMILY (AFU_ORTHOLOGUE AFUA_5G02870)"/>
    <property type="match status" value="1"/>
</dbReference>
<dbReference type="SUPFAM" id="SSF51735">
    <property type="entry name" value="NAD(P)-binding Rossmann-fold domains"/>
    <property type="match status" value="1"/>
</dbReference>
<evidence type="ECO:0000256" key="1">
    <source>
        <dbReference type="ARBA" id="ARBA00006484"/>
    </source>
</evidence>
<comment type="caution">
    <text evidence="4">The sequence shown here is derived from an EMBL/GenBank/DDBJ whole genome shotgun (WGS) entry which is preliminary data.</text>
</comment>
<protein>
    <submittedName>
        <fullName evidence="4">3-oxoacyl-[acyl-carrier protein] reductase</fullName>
        <ecNumber evidence="4">1.1.1.100</ecNumber>
    </submittedName>
</protein>
<dbReference type="InterPro" id="IPR057326">
    <property type="entry name" value="KR_dom"/>
</dbReference>
<keyword evidence="5" id="KW-1185">Reference proteome</keyword>
<reference evidence="4 5" key="1">
    <citation type="submission" date="2020-08" db="EMBL/GenBank/DDBJ databases">
        <title>Genomic Encyclopedia of Type Strains, Phase IV (KMG-IV): sequencing the most valuable type-strain genomes for metagenomic binning, comparative biology and taxonomic classification.</title>
        <authorList>
            <person name="Goeker M."/>
        </authorList>
    </citation>
    <scope>NUCLEOTIDE SEQUENCE [LARGE SCALE GENOMIC DNA]</scope>
    <source>
        <strain evidence="4 5">DSM 11099</strain>
    </source>
</reference>
<keyword evidence="2 4" id="KW-0560">Oxidoreductase</keyword>
<sequence>MLNFKDSVVWVTGSSTGIGRAAARKFASLGADLVIHGLNQQDLTAELATELTALGRRVLVLDGDLTEEAVVEGFARQIDETFGRLSVLVNCVGASPAKSRLDDMPIETFDRVLAINIRTQVLATQKALPLLRRADDPAIVNISSSVTRVGGVPGGIAYTTAKGGIDSFTRALARELAPEIRVNAVAPGLVTSPFHEEDPEQKYPWVISAVPMKRVGKPEDMAGAIAFLASSEARYITGETLEVTGGMRLSF</sequence>
<dbReference type="SMART" id="SM00822">
    <property type="entry name" value="PKS_KR"/>
    <property type="match status" value="1"/>
</dbReference>
<dbReference type="CDD" id="cd05233">
    <property type="entry name" value="SDR_c"/>
    <property type="match status" value="1"/>
</dbReference>
<dbReference type="RefSeq" id="WP_183832803.1">
    <property type="nucleotide sequence ID" value="NZ_JACHEU010000006.1"/>
</dbReference>
<name>A0A7W9S6A3_9HYPH</name>
<dbReference type="Gene3D" id="3.40.50.720">
    <property type="entry name" value="NAD(P)-binding Rossmann-like Domain"/>
    <property type="match status" value="1"/>
</dbReference>
<proteinExistence type="inferred from homology"/>
<dbReference type="Proteomes" id="UP000533306">
    <property type="component" value="Unassembled WGS sequence"/>
</dbReference>
<evidence type="ECO:0000259" key="3">
    <source>
        <dbReference type="SMART" id="SM00822"/>
    </source>
</evidence>
<dbReference type="PRINTS" id="PR00081">
    <property type="entry name" value="GDHRDH"/>
</dbReference>
<dbReference type="PRINTS" id="PR00080">
    <property type="entry name" value="SDRFAMILY"/>
</dbReference>
<dbReference type="InterPro" id="IPR002347">
    <property type="entry name" value="SDR_fam"/>
</dbReference>
<evidence type="ECO:0000313" key="4">
    <source>
        <dbReference type="EMBL" id="MBB6014559.1"/>
    </source>
</evidence>
<dbReference type="InterPro" id="IPR020904">
    <property type="entry name" value="Sc_DH/Rdtase_CS"/>
</dbReference>